<dbReference type="InterPro" id="IPR011527">
    <property type="entry name" value="ABC1_TM_dom"/>
</dbReference>
<dbReference type="GeneID" id="88085104"/>
<evidence type="ECO:0000256" key="2">
    <source>
        <dbReference type="ARBA" id="ARBA00022692"/>
    </source>
</evidence>
<dbReference type="InterPro" id="IPR036640">
    <property type="entry name" value="ABC1_TM_sf"/>
</dbReference>
<keyword evidence="3" id="KW-0547">Nucleotide-binding</keyword>
<dbReference type="GO" id="GO:0016887">
    <property type="term" value="F:ATP hydrolysis activity"/>
    <property type="evidence" value="ECO:0007669"/>
    <property type="project" value="InterPro"/>
</dbReference>
<dbReference type="SMART" id="SM00382">
    <property type="entry name" value="AAA"/>
    <property type="match status" value="1"/>
</dbReference>
<dbReference type="CDD" id="cd07346">
    <property type="entry name" value="ABC_6TM_exporters"/>
    <property type="match status" value="1"/>
</dbReference>
<dbReference type="PATRIC" id="fig|1171373.8.peg.2607"/>
<dbReference type="Pfam" id="PF00005">
    <property type="entry name" value="ABC_tran"/>
    <property type="match status" value="1"/>
</dbReference>
<dbReference type="PROSITE" id="PS50893">
    <property type="entry name" value="ABC_TRANSPORTER_2"/>
    <property type="match status" value="1"/>
</dbReference>
<dbReference type="InterPro" id="IPR027417">
    <property type="entry name" value="P-loop_NTPase"/>
</dbReference>
<dbReference type="Gene3D" id="1.20.1560.10">
    <property type="entry name" value="ABC transporter type 1, transmembrane domain"/>
    <property type="match status" value="1"/>
</dbReference>
<evidence type="ECO:0000256" key="7">
    <source>
        <dbReference type="SAM" id="Phobius"/>
    </source>
</evidence>
<dbReference type="FunFam" id="3.40.50.300:FF:000218">
    <property type="entry name" value="Multidrug ABC transporter ATP-binding protein"/>
    <property type="match status" value="1"/>
</dbReference>
<dbReference type="InterPro" id="IPR003439">
    <property type="entry name" value="ABC_transporter-like_ATP-bd"/>
</dbReference>
<feature type="transmembrane region" description="Helical" evidence="7">
    <location>
        <begin position="165"/>
        <end position="182"/>
    </location>
</feature>
<evidence type="ECO:0000256" key="3">
    <source>
        <dbReference type="ARBA" id="ARBA00022741"/>
    </source>
</evidence>
<sequence>MRSLTRILRFTGSLWKYYLGVVASATVVAVTALAVPFVIGKATDTAVSGLHVPGHHITTILWLAAGLLALDLLNSAMTNINGWLGDVMSARMRQILSSRYFAKLLSLPQSWFDEELTGSITSKLSRSITNVTDFAKAFANNFFTLLLTTAAVLVISAWYYWPLTVLLGIIFPVYVWLTALTSRHWQARQQLINEHIDTAGGRFQEVISQIRVVKSFVTERSEQRGFDEHYDQTVGVTKEQSTHWHLMDTLRRAVLNVVFFAIYAIIFVQTARGVFSVGNMVMLIQLMAMARQPVQQMSYIIDNAQRAVSGSKDYFEVMETRPAYAPIVSGGSRPTRISIDEGRPVVAFEDVSFSYDGKDQVLDGVGFEVGRGERVALVGESGGGKSTIVNLLLGLYPAGSGTIRVGGRPTAEIPVDELRRSIGVVFQDPSLFSGTIRENIAYGAGSHVTEEELLEASRKAFADRFVHRFPNGYDTLVGERGIKLSGGQKQRISIARAILKDAPILVLDEATSALDTKSERWVQAGLESLMAGRTSLIIAHRLSTISSVDRIVTLDQGRVDEIGTPAELAASGGIYAELLALQAAGSRADRKRLAKFGIRM</sequence>
<dbReference type="KEGG" id="pbo:PACID_26510"/>
<dbReference type="GO" id="GO:0005524">
    <property type="term" value="F:ATP binding"/>
    <property type="evidence" value="ECO:0007669"/>
    <property type="project" value="UniProtKB-KW"/>
</dbReference>
<dbReference type="Pfam" id="PF00664">
    <property type="entry name" value="ABC_membrane"/>
    <property type="match status" value="1"/>
</dbReference>
<dbReference type="SUPFAM" id="SSF52540">
    <property type="entry name" value="P-loop containing nucleoside triphosphate hydrolases"/>
    <property type="match status" value="1"/>
</dbReference>
<dbReference type="InterPro" id="IPR039421">
    <property type="entry name" value="Type_1_exporter"/>
</dbReference>
<keyword evidence="6 7" id="KW-0472">Membrane</keyword>
<dbReference type="AlphaFoldDB" id="K7RZI0"/>
<evidence type="ECO:0000259" key="8">
    <source>
        <dbReference type="PROSITE" id="PS50893"/>
    </source>
</evidence>
<feature type="domain" description="ABC transporter" evidence="8">
    <location>
        <begin position="346"/>
        <end position="581"/>
    </location>
</feature>
<dbReference type="PANTHER" id="PTHR24221:SF654">
    <property type="entry name" value="ATP-BINDING CASSETTE SUB-FAMILY B MEMBER 6"/>
    <property type="match status" value="1"/>
</dbReference>
<dbReference type="Proteomes" id="UP000000214">
    <property type="component" value="Chromosome"/>
</dbReference>
<accession>K7RZI0</accession>
<dbReference type="RefSeq" id="WP_015071320.1">
    <property type="nucleotide sequence ID" value="NC_019395.1"/>
</dbReference>
<evidence type="ECO:0000313" key="10">
    <source>
        <dbReference type="EMBL" id="AFV90423.1"/>
    </source>
</evidence>
<dbReference type="PROSITE" id="PS00211">
    <property type="entry name" value="ABC_TRANSPORTER_1"/>
    <property type="match status" value="1"/>
</dbReference>
<dbReference type="InterPro" id="IPR017871">
    <property type="entry name" value="ABC_transporter-like_CS"/>
</dbReference>
<evidence type="ECO:0000256" key="4">
    <source>
        <dbReference type="ARBA" id="ARBA00022840"/>
    </source>
</evidence>
<gene>
    <name evidence="10" type="ordered locus">PACID_26510</name>
</gene>
<evidence type="ECO:0000256" key="1">
    <source>
        <dbReference type="ARBA" id="ARBA00004651"/>
    </source>
</evidence>
<dbReference type="GO" id="GO:0005886">
    <property type="term" value="C:plasma membrane"/>
    <property type="evidence" value="ECO:0007669"/>
    <property type="project" value="UniProtKB-SubCell"/>
</dbReference>
<protein>
    <submittedName>
        <fullName evidence="10">ABC transporter, ATP-binding protein</fullName>
    </submittedName>
</protein>
<feature type="transmembrane region" description="Helical" evidence="7">
    <location>
        <begin position="142"/>
        <end position="159"/>
    </location>
</feature>
<evidence type="ECO:0000259" key="9">
    <source>
        <dbReference type="PROSITE" id="PS50929"/>
    </source>
</evidence>
<keyword evidence="2 7" id="KW-0812">Transmembrane</keyword>
<evidence type="ECO:0000256" key="6">
    <source>
        <dbReference type="ARBA" id="ARBA00023136"/>
    </source>
</evidence>
<dbReference type="InterPro" id="IPR003593">
    <property type="entry name" value="AAA+_ATPase"/>
</dbReference>
<reference evidence="10 11" key="1">
    <citation type="journal article" date="2012" name="BMC Genomics">
        <title>The genome sequence of Propionibacterium acidipropionici provides insights into its biotechnological and industrial potential.</title>
        <authorList>
            <person name="Parizzi L.P."/>
            <person name="Grassi M.C."/>
            <person name="Llerena L.A."/>
            <person name="Carazzolle M.F."/>
            <person name="Queiroz V.L."/>
            <person name="Lunardi I."/>
            <person name="Zeidler A.F."/>
            <person name="Teixeira P.J."/>
            <person name="Mieczkowski P."/>
            <person name="Rincones J."/>
            <person name="Pereira G.A."/>
        </authorList>
    </citation>
    <scope>NUCLEOTIDE SEQUENCE [LARGE SCALE GENOMIC DNA]</scope>
    <source>
        <strain evidence="11">ATCC 4875 / DSM 20272 / JCM 6432 / NBRC 12425 / NCIMB 8070</strain>
    </source>
</reference>
<dbReference type="STRING" id="1171373.PACID_26510"/>
<name>K7RZI0_ACIA4</name>
<dbReference type="EMBL" id="CP003493">
    <property type="protein sequence ID" value="AFV90423.1"/>
    <property type="molecule type" value="Genomic_DNA"/>
</dbReference>
<evidence type="ECO:0000313" key="11">
    <source>
        <dbReference type="Proteomes" id="UP000000214"/>
    </source>
</evidence>
<feature type="domain" description="ABC transmembrane type-1" evidence="9">
    <location>
        <begin position="19"/>
        <end position="306"/>
    </location>
</feature>
<keyword evidence="5 7" id="KW-1133">Transmembrane helix</keyword>
<dbReference type="PROSITE" id="PS50929">
    <property type="entry name" value="ABC_TM1F"/>
    <property type="match status" value="1"/>
</dbReference>
<dbReference type="GO" id="GO:0140359">
    <property type="term" value="F:ABC-type transporter activity"/>
    <property type="evidence" value="ECO:0007669"/>
    <property type="project" value="InterPro"/>
</dbReference>
<dbReference type="eggNOG" id="COG1132">
    <property type="taxonomic scope" value="Bacteria"/>
</dbReference>
<feature type="transmembrane region" description="Helical" evidence="7">
    <location>
        <begin position="60"/>
        <end position="84"/>
    </location>
</feature>
<comment type="subcellular location">
    <subcellularLocation>
        <location evidence="1">Cell membrane</location>
        <topology evidence="1">Multi-pass membrane protein</topology>
    </subcellularLocation>
</comment>
<dbReference type="PANTHER" id="PTHR24221">
    <property type="entry name" value="ATP-BINDING CASSETTE SUB-FAMILY B"/>
    <property type="match status" value="1"/>
</dbReference>
<feature type="transmembrane region" description="Helical" evidence="7">
    <location>
        <begin position="21"/>
        <end position="40"/>
    </location>
</feature>
<proteinExistence type="predicted"/>
<feature type="transmembrane region" description="Helical" evidence="7">
    <location>
        <begin position="253"/>
        <end position="275"/>
    </location>
</feature>
<dbReference type="SUPFAM" id="SSF90123">
    <property type="entry name" value="ABC transporter transmembrane region"/>
    <property type="match status" value="1"/>
</dbReference>
<dbReference type="HOGENOM" id="CLU_000604_84_4_11"/>
<evidence type="ECO:0000256" key="5">
    <source>
        <dbReference type="ARBA" id="ARBA00022989"/>
    </source>
</evidence>
<dbReference type="GO" id="GO:0034040">
    <property type="term" value="F:ATPase-coupled lipid transmembrane transporter activity"/>
    <property type="evidence" value="ECO:0007669"/>
    <property type="project" value="TreeGrafter"/>
</dbReference>
<keyword evidence="4 10" id="KW-0067">ATP-binding</keyword>
<organism evidence="10 11">
    <name type="scientific">Acidipropionibacterium acidipropionici (strain ATCC 4875 / DSM 20272 / JCM 6432 / NBRC 12425 / NCIMB 8070 / 4)</name>
    <name type="common">Propionibacterium acidipropionici</name>
    <dbReference type="NCBI Taxonomy" id="1171373"/>
    <lineage>
        <taxon>Bacteria</taxon>
        <taxon>Bacillati</taxon>
        <taxon>Actinomycetota</taxon>
        <taxon>Actinomycetes</taxon>
        <taxon>Propionibacteriales</taxon>
        <taxon>Propionibacteriaceae</taxon>
        <taxon>Acidipropionibacterium</taxon>
    </lineage>
</organism>
<dbReference type="Gene3D" id="3.40.50.300">
    <property type="entry name" value="P-loop containing nucleotide triphosphate hydrolases"/>
    <property type="match status" value="1"/>
</dbReference>